<evidence type="ECO:0000256" key="7">
    <source>
        <dbReference type="ARBA" id="ARBA00022842"/>
    </source>
</evidence>
<keyword evidence="9" id="KW-1185">Reference proteome</keyword>
<dbReference type="OMA" id="KLWMIFR"/>
<dbReference type="GO" id="GO:0004525">
    <property type="term" value="F:ribonuclease III activity"/>
    <property type="evidence" value="ECO:0000318"/>
    <property type="project" value="GO_Central"/>
</dbReference>
<keyword evidence="7" id="KW-0460">Magnesium</keyword>
<dbReference type="CDD" id="cd00048">
    <property type="entry name" value="DSRM_SF"/>
    <property type="match status" value="1"/>
</dbReference>
<dbReference type="GO" id="GO:0005737">
    <property type="term" value="C:cytoplasm"/>
    <property type="evidence" value="ECO:0000318"/>
    <property type="project" value="GO_Central"/>
</dbReference>
<reference evidence="10" key="1">
    <citation type="submission" date="2025-08" db="UniProtKB">
        <authorList>
            <consortium name="RefSeq"/>
        </authorList>
    </citation>
    <scope>IDENTIFICATION</scope>
</reference>
<gene>
    <name evidence="10" type="primary">LOC104588293</name>
</gene>
<evidence type="ECO:0000256" key="4">
    <source>
        <dbReference type="ARBA" id="ARBA00022723"/>
    </source>
</evidence>
<dbReference type="PROSITE" id="PS00517">
    <property type="entry name" value="RNASE_3_1"/>
    <property type="match status" value="1"/>
</dbReference>
<dbReference type="KEGG" id="nnu:104588293"/>
<evidence type="ECO:0000256" key="1">
    <source>
        <dbReference type="ARBA" id="ARBA00001936"/>
    </source>
</evidence>
<dbReference type="PANTHER" id="PTHR14950:SF49">
    <property type="entry name" value="RIBONUCLEASE 3-LIKE PROTEIN 2-RELATED"/>
    <property type="match status" value="1"/>
</dbReference>
<dbReference type="GO" id="GO:0005634">
    <property type="term" value="C:nucleus"/>
    <property type="evidence" value="ECO:0000318"/>
    <property type="project" value="GO_Central"/>
</dbReference>
<dbReference type="GeneID" id="104588293"/>
<dbReference type="Gene3D" id="1.10.1520.10">
    <property type="entry name" value="Ribonuclease III domain"/>
    <property type="match status" value="1"/>
</dbReference>
<dbReference type="FunCoup" id="A0A1U7YY34">
    <property type="interactions" value="5"/>
</dbReference>
<dbReference type="SUPFAM" id="SSF69065">
    <property type="entry name" value="RNase III domain-like"/>
    <property type="match status" value="1"/>
</dbReference>
<dbReference type="GO" id="GO:0030422">
    <property type="term" value="P:siRNA processing"/>
    <property type="evidence" value="ECO:0000318"/>
    <property type="project" value="GO_Central"/>
</dbReference>
<dbReference type="CDD" id="cd00593">
    <property type="entry name" value="RIBOc"/>
    <property type="match status" value="1"/>
</dbReference>
<dbReference type="AlphaFoldDB" id="A0A1U7YY34"/>
<dbReference type="Pfam" id="PF00035">
    <property type="entry name" value="dsrm"/>
    <property type="match status" value="2"/>
</dbReference>
<name>A0A1U7YY34_NELNU</name>
<keyword evidence="3" id="KW-0540">Nuclease</keyword>
<comment type="cofactor">
    <cofactor evidence="1">
        <name>Mn(2+)</name>
        <dbReference type="ChEBI" id="CHEBI:29035"/>
    </cofactor>
</comment>
<keyword evidence="6" id="KW-0378">Hydrolase</keyword>
<keyword evidence="8" id="KW-0694">RNA-binding</keyword>
<evidence type="ECO:0000313" key="10">
    <source>
        <dbReference type="RefSeq" id="XP_010244463.1"/>
    </source>
</evidence>
<dbReference type="SMART" id="SM00535">
    <property type="entry name" value="RIBOc"/>
    <property type="match status" value="1"/>
</dbReference>
<dbReference type="GO" id="GO:0046872">
    <property type="term" value="F:metal ion binding"/>
    <property type="evidence" value="ECO:0007669"/>
    <property type="project" value="UniProtKB-KW"/>
</dbReference>
<dbReference type="PROSITE" id="PS50137">
    <property type="entry name" value="DS_RBD"/>
    <property type="match status" value="2"/>
</dbReference>
<protein>
    <submittedName>
        <fullName evidence="10">Ribonuclease 3-like protein 2 isoform X1</fullName>
    </submittedName>
</protein>
<evidence type="ECO:0000256" key="6">
    <source>
        <dbReference type="ARBA" id="ARBA00022801"/>
    </source>
</evidence>
<evidence type="ECO:0000256" key="2">
    <source>
        <dbReference type="ARBA" id="ARBA00001946"/>
    </source>
</evidence>
<evidence type="ECO:0000256" key="8">
    <source>
        <dbReference type="ARBA" id="ARBA00022884"/>
    </source>
</evidence>
<dbReference type="eggNOG" id="KOG0701">
    <property type="taxonomic scope" value="Eukaryota"/>
</dbReference>
<dbReference type="InterPro" id="IPR014720">
    <property type="entry name" value="dsRBD_dom"/>
</dbReference>
<dbReference type="GO" id="GO:0003723">
    <property type="term" value="F:RNA binding"/>
    <property type="evidence" value="ECO:0000318"/>
    <property type="project" value="GO_Central"/>
</dbReference>
<dbReference type="InterPro" id="IPR000999">
    <property type="entry name" value="RNase_III_dom"/>
</dbReference>
<dbReference type="RefSeq" id="XP_010244463.1">
    <property type="nucleotide sequence ID" value="XM_010246161.2"/>
</dbReference>
<comment type="cofactor">
    <cofactor evidence="2">
        <name>Mg(2+)</name>
        <dbReference type="ChEBI" id="CHEBI:18420"/>
    </cofactor>
</comment>
<dbReference type="Gene3D" id="3.30.160.20">
    <property type="match status" value="2"/>
</dbReference>
<dbReference type="FunFam" id="1.10.1520.10:FF:000004">
    <property type="entry name" value="Endoribonuclease dicer-like 1"/>
    <property type="match status" value="1"/>
</dbReference>
<proteinExistence type="predicted"/>
<dbReference type="STRING" id="4432.A0A1U7YY34"/>
<dbReference type="Proteomes" id="UP000189703">
    <property type="component" value="Unplaced"/>
</dbReference>
<dbReference type="SMART" id="SM00358">
    <property type="entry name" value="DSRM"/>
    <property type="match status" value="2"/>
</dbReference>
<evidence type="ECO:0000256" key="5">
    <source>
        <dbReference type="ARBA" id="ARBA00022759"/>
    </source>
</evidence>
<dbReference type="PROSITE" id="PS50142">
    <property type="entry name" value="RNASE_3_2"/>
    <property type="match status" value="1"/>
</dbReference>
<sequence length="368" mass="40621">MKMTEPYEIVDLTCAVGDGESEDAGAVDMNMRASILAVEDLLGYRFKNKDLLEEALTHSSCNRSPSYQRLEFVGDAALGLALTNFFFISYPDLDPGQLSVLRAANISTEKLARVAVRHGLYRYVRHNAPSLDVKVEEFTRVVQEEDGAVPYGGMVKAPKVLADIVESIAAAIYVDCDFDLKALWMVFRGLLEPIITQGTLQQQPQPVTTLFELCQKRGKQVDIKHWRKGSSNIASVFVDGKLIASGSSDQKEIAKLNAAKVAVEKLVRMEPTNMEIEGPGVEEIEGAKQKLSELCSKRRWHPPKYSIEKVVGPAHDRRFICSVQVEIADGMFVTSGDEKTRVKDAENSAASMLLHGLEYAKQGVGQVI</sequence>
<dbReference type="InterPro" id="IPR036389">
    <property type="entry name" value="RNase_III_sf"/>
</dbReference>
<dbReference type="OrthoDB" id="416741at2759"/>
<organism evidence="9 10">
    <name type="scientific">Nelumbo nucifera</name>
    <name type="common">Sacred lotus</name>
    <dbReference type="NCBI Taxonomy" id="4432"/>
    <lineage>
        <taxon>Eukaryota</taxon>
        <taxon>Viridiplantae</taxon>
        <taxon>Streptophyta</taxon>
        <taxon>Embryophyta</taxon>
        <taxon>Tracheophyta</taxon>
        <taxon>Spermatophyta</taxon>
        <taxon>Magnoliopsida</taxon>
        <taxon>Proteales</taxon>
        <taxon>Nelumbonaceae</taxon>
        <taxon>Nelumbo</taxon>
    </lineage>
</organism>
<dbReference type="SUPFAM" id="SSF54768">
    <property type="entry name" value="dsRNA-binding domain-like"/>
    <property type="match status" value="2"/>
</dbReference>
<dbReference type="PANTHER" id="PTHR14950">
    <property type="entry name" value="DICER-RELATED"/>
    <property type="match status" value="1"/>
</dbReference>
<keyword evidence="5" id="KW-0255">Endonuclease</keyword>
<keyword evidence="4" id="KW-0479">Metal-binding</keyword>
<dbReference type="Pfam" id="PF00636">
    <property type="entry name" value="Ribonuclease_3"/>
    <property type="match status" value="1"/>
</dbReference>
<evidence type="ECO:0000313" key="9">
    <source>
        <dbReference type="Proteomes" id="UP000189703"/>
    </source>
</evidence>
<accession>A0A1U7YY34</accession>
<evidence type="ECO:0000256" key="3">
    <source>
        <dbReference type="ARBA" id="ARBA00022722"/>
    </source>
</evidence>